<evidence type="ECO:0000256" key="1">
    <source>
        <dbReference type="SAM" id="SignalP"/>
    </source>
</evidence>
<dbReference type="Gene3D" id="2.40.128.130">
    <property type="entry name" value="Autotransporter beta-domain"/>
    <property type="match status" value="1"/>
</dbReference>
<dbReference type="SUPFAM" id="SSF103515">
    <property type="entry name" value="Autotransporter"/>
    <property type="match status" value="1"/>
</dbReference>
<sequence length="1045" mass="103770">MRRLLASTSLSTLIVTGVASAETAIDTRQTTSVRTSTVKAGARDDLRIGANGAVVPTSGVAVTIDSDNKVANGGLVQITDASDATAILTQDNVRGDIANTGKLILDETYAPADADKDGDLDGPFANGARRYGIRTAGRFTGNIGNAGEIMVEGNDSAGIYLGGAATGDVTHDGKTTVVGDRSVGVRLDAVSGSVTLGGTITASGQGAVGARLDGDVGGALTVQGLIGATGYRYTSPPTGASKLDADDLLQGGPALIVASNVGGGIVLGNATGKVADVVSFGGAPAFQIGTAGRAVTIGAVSGKTPAAGLVIDGKVTADGVYAGVASNSLAIGGLGGAVTITGGVAVGGSVQAGASGGNATAIRFGAGATTPELRVGGLVNAAATGGATQAIAVSVEAGALLPAIRNSGTIRAGAGTAATAILDRSGTLLLVENSGAIVASGASSASGNVAIDLSATTSGTVVRQVVGASGATAPSITGVIRFGSGDDLLEVGAGTVAGDVTFGAGSNRLTMAGASGYAGTATFGAGADTLAISGTAKFAGTADFGGGADRLTIAGTGVFAGRLLNAGGAAVSVAAGGGTFAPTGATSIGSLDLGAKSVLSVGLDRANPAANVIQVAGATTIGTDTKLALRVTGGSDVAGRYVVLTAGTLTGASNLSLTTENVPFLYKGALVTTLPNQIAVDVIRKATGELGFNRAQASAFDAIDKALGGDAKLAAAIRGIYDGGEFRGAVDQMLPNYAGGVFEGVTLGSRVAARQLLEPSGRFTEEGSWGAWLTPLGWDSSKATRETLSYDVNGWGFSGGLERKTGMGNIGVSLSYLSGRDSEGEALNRVDHKQYELAGHWRGHWGGLSASARASAAWISLDSVRRFDGAIGNEAVSRRATADWNAQLYSGAAAVAYEHLIGRISLRPTVALDYYRLNEDAYRESGGGTAIDLAVRERTSDELALTGSLAAGLNIGGSNRYDQWTRLELEGGWRERVAGALGQTTASFANGTAFTLDPEARDGGWVAKARAVTGTSEVRLSGEAAAERRFGDVALSARAALQFAF</sequence>
<keyword evidence="1" id="KW-0732">Signal</keyword>
<dbReference type="EMBL" id="JAHXZN010000008">
    <property type="protein sequence ID" value="MBW6532544.1"/>
    <property type="molecule type" value="Genomic_DNA"/>
</dbReference>
<evidence type="ECO:0000313" key="3">
    <source>
        <dbReference type="EMBL" id="MBW6532544.1"/>
    </source>
</evidence>
<dbReference type="SMART" id="SM00869">
    <property type="entry name" value="Autotransporter"/>
    <property type="match status" value="1"/>
</dbReference>
<comment type="caution">
    <text evidence="3">The sequence shown here is derived from an EMBL/GenBank/DDBJ whole genome shotgun (WGS) entry which is preliminary data.</text>
</comment>
<accession>A0ABS7BSF7</accession>
<dbReference type="Pfam" id="PF03797">
    <property type="entry name" value="Autotransporter"/>
    <property type="match status" value="1"/>
</dbReference>
<dbReference type="Gene3D" id="2.160.20.160">
    <property type="match status" value="1"/>
</dbReference>
<proteinExistence type="predicted"/>
<keyword evidence="4" id="KW-1185">Reference proteome</keyword>
<dbReference type="Proteomes" id="UP000759103">
    <property type="component" value="Unassembled WGS sequence"/>
</dbReference>
<organism evidence="3 4">
    <name type="scientific">Sphingomonas citri</name>
    <dbReference type="NCBI Taxonomy" id="2862499"/>
    <lineage>
        <taxon>Bacteria</taxon>
        <taxon>Pseudomonadati</taxon>
        <taxon>Pseudomonadota</taxon>
        <taxon>Alphaproteobacteria</taxon>
        <taxon>Sphingomonadales</taxon>
        <taxon>Sphingomonadaceae</taxon>
        <taxon>Sphingomonas</taxon>
    </lineage>
</organism>
<evidence type="ECO:0000259" key="2">
    <source>
        <dbReference type="PROSITE" id="PS51208"/>
    </source>
</evidence>
<feature type="signal peptide" evidence="1">
    <location>
        <begin position="1"/>
        <end position="21"/>
    </location>
</feature>
<reference evidence="3 4" key="1">
    <citation type="submission" date="2021-07" db="EMBL/GenBank/DDBJ databases">
        <title>Sphingomonas sp.</title>
        <authorList>
            <person name="Feng G."/>
            <person name="Li J."/>
            <person name="Pan M."/>
        </authorList>
    </citation>
    <scope>NUCLEOTIDE SEQUENCE [LARGE SCALE GENOMIC DNA]</scope>
    <source>
        <strain evidence="3 4">RRHST34</strain>
    </source>
</reference>
<protein>
    <submittedName>
        <fullName evidence="3">Autotransporter domain-containing protein</fullName>
    </submittedName>
</protein>
<dbReference type="PROSITE" id="PS51208">
    <property type="entry name" value="AUTOTRANSPORTER"/>
    <property type="match status" value="1"/>
</dbReference>
<gene>
    <name evidence="3" type="ORF">KZ820_17520</name>
</gene>
<dbReference type="RefSeq" id="WP_219750067.1">
    <property type="nucleotide sequence ID" value="NZ_JAHXZN010000008.1"/>
</dbReference>
<feature type="domain" description="Autotransporter" evidence="2">
    <location>
        <begin position="764"/>
        <end position="1045"/>
    </location>
</feature>
<dbReference type="InterPro" id="IPR036709">
    <property type="entry name" value="Autotransporte_beta_dom_sf"/>
</dbReference>
<dbReference type="InterPro" id="IPR005546">
    <property type="entry name" value="Autotransporte_beta"/>
</dbReference>
<feature type="chain" id="PRO_5046310139" evidence="1">
    <location>
        <begin position="22"/>
        <end position="1045"/>
    </location>
</feature>
<name>A0ABS7BSF7_9SPHN</name>
<evidence type="ECO:0000313" key="4">
    <source>
        <dbReference type="Proteomes" id="UP000759103"/>
    </source>
</evidence>